<feature type="transmembrane region" description="Helical" evidence="8">
    <location>
        <begin position="191"/>
        <end position="224"/>
    </location>
</feature>
<feature type="transmembrane region" description="Helical" evidence="8">
    <location>
        <begin position="96"/>
        <end position="116"/>
    </location>
</feature>
<keyword evidence="11" id="KW-1185">Reference proteome</keyword>
<protein>
    <submittedName>
        <fullName evidence="10">Spermidine/putrescine transport system permease protein/spermidine/putrescine transport system permease protein</fullName>
    </submittedName>
</protein>
<reference evidence="10 11" key="1">
    <citation type="submission" date="2021-03" db="EMBL/GenBank/DDBJ databases">
        <title>Genomic Encyclopedia of Type Strains, Phase IV (KMG-IV): sequencing the most valuable type-strain genomes for metagenomic binning, comparative biology and taxonomic classification.</title>
        <authorList>
            <person name="Goeker M."/>
        </authorList>
    </citation>
    <scope>NUCLEOTIDE SEQUENCE [LARGE SCALE GENOMIC DNA]</scope>
    <source>
        <strain evidence="10 11">DSM 26048</strain>
    </source>
</reference>
<accession>A0ABS4J6H3</accession>
<evidence type="ECO:0000259" key="9">
    <source>
        <dbReference type="PROSITE" id="PS50928"/>
    </source>
</evidence>
<feature type="transmembrane region" description="Helical" evidence="8">
    <location>
        <begin position="147"/>
        <end position="170"/>
    </location>
</feature>
<evidence type="ECO:0000256" key="2">
    <source>
        <dbReference type="ARBA" id="ARBA00007069"/>
    </source>
</evidence>
<dbReference type="Gene3D" id="1.10.3720.10">
    <property type="entry name" value="MetI-like"/>
    <property type="match status" value="1"/>
</dbReference>
<evidence type="ECO:0000256" key="1">
    <source>
        <dbReference type="ARBA" id="ARBA00004651"/>
    </source>
</evidence>
<evidence type="ECO:0000256" key="8">
    <source>
        <dbReference type="RuleBase" id="RU363032"/>
    </source>
</evidence>
<comment type="caution">
    <text evidence="10">The sequence shown here is derived from an EMBL/GenBank/DDBJ whole genome shotgun (WGS) entry which is preliminary data.</text>
</comment>
<feature type="transmembrane region" description="Helical" evidence="8">
    <location>
        <begin position="56"/>
        <end position="84"/>
    </location>
</feature>
<dbReference type="EMBL" id="JAGGLB010000033">
    <property type="protein sequence ID" value="MBP1995400.1"/>
    <property type="molecule type" value="Genomic_DNA"/>
</dbReference>
<dbReference type="SUPFAM" id="SSF161098">
    <property type="entry name" value="MetI-like"/>
    <property type="match status" value="1"/>
</dbReference>
<gene>
    <name evidence="10" type="ORF">J2Z66_007042</name>
</gene>
<dbReference type="PANTHER" id="PTHR42929:SF5">
    <property type="entry name" value="ABC TRANSPORTER PERMEASE PROTEIN"/>
    <property type="match status" value="1"/>
</dbReference>
<dbReference type="Proteomes" id="UP001519287">
    <property type="component" value="Unassembled WGS sequence"/>
</dbReference>
<feature type="transmembrane region" description="Helical" evidence="8">
    <location>
        <begin position="12"/>
        <end position="36"/>
    </location>
</feature>
<keyword evidence="7 8" id="KW-0472">Membrane</keyword>
<sequence length="282" mass="30973">MGFAKVPGLKWLLLVIPVLFVLVFMGYPLLGVLKLSVTDQNGFTLNNFIRIFQEPIYFQVIVNTLKVSFIVTVCALILGYPVAYLLTKTQSNQLKIWITAAVLLPYWTSVLVRTYAWTFMLQSNGIVNKLLMALGLVGEPVKLLHNMLGTTIGITHVLLPYMVLNLYAVMQGIDRNLVRAAEGMGSRPAKAFWTVFFPLSLPGVISGSLLVFVLSLGFLIIPAILGGPSSLMISTLIETQVNQLLNWNFGSAIAVVLLIITLLLTGISYLIVGKYPGAKELK</sequence>
<evidence type="ECO:0000256" key="6">
    <source>
        <dbReference type="ARBA" id="ARBA00022989"/>
    </source>
</evidence>
<dbReference type="CDD" id="cd06261">
    <property type="entry name" value="TM_PBP2"/>
    <property type="match status" value="1"/>
</dbReference>
<keyword evidence="6 8" id="KW-1133">Transmembrane helix</keyword>
<evidence type="ECO:0000313" key="11">
    <source>
        <dbReference type="Proteomes" id="UP001519287"/>
    </source>
</evidence>
<keyword evidence="5 8" id="KW-0812">Transmembrane</keyword>
<feature type="transmembrane region" description="Helical" evidence="8">
    <location>
        <begin position="244"/>
        <end position="272"/>
    </location>
</feature>
<proteinExistence type="inferred from homology"/>
<name>A0ABS4J6H3_9BACL</name>
<evidence type="ECO:0000313" key="10">
    <source>
        <dbReference type="EMBL" id="MBP1995400.1"/>
    </source>
</evidence>
<feature type="domain" description="ABC transmembrane type-1" evidence="9">
    <location>
        <begin position="61"/>
        <end position="268"/>
    </location>
</feature>
<comment type="similarity">
    <text evidence="2">Belongs to the binding-protein-dependent transport system permease family. CysTW subfamily.</text>
</comment>
<evidence type="ECO:0000256" key="3">
    <source>
        <dbReference type="ARBA" id="ARBA00022448"/>
    </source>
</evidence>
<dbReference type="Pfam" id="PF00528">
    <property type="entry name" value="BPD_transp_1"/>
    <property type="match status" value="1"/>
</dbReference>
<keyword evidence="4" id="KW-1003">Cell membrane</keyword>
<dbReference type="InterPro" id="IPR035906">
    <property type="entry name" value="MetI-like_sf"/>
</dbReference>
<evidence type="ECO:0000256" key="5">
    <source>
        <dbReference type="ARBA" id="ARBA00022692"/>
    </source>
</evidence>
<comment type="subcellular location">
    <subcellularLocation>
        <location evidence="1 8">Cell membrane</location>
        <topology evidence="1 8">Multi-pass membrane protein</topology>
    </subcellularLocation>
</comment>
<dbReference type="PROSITE" id="PS50928">
    <property type="entry name" value="ABC_TM1"/>
    <property type="match status" value="1"/>
</dbReference>
<keyword evidence="3 8" id="KW-0813">Transport</keyword>
<evidence type="ECO:0000256" key="7">
    <source>
        <dbReference type="ARBA" id="ARBA00023136"/>
    </source>
</evidence>
<dbReference type="InterPro" id="IPR000515">
    <property type="entry name" value="MetI-like"/>
</dbReference>
<organism evidence="10 11">
    <name type="scientific">Paenibacillus eucommiae</name>
    <dbReference type="NCBI Taxonomy" id="1355755"/>
    <lineage>
        <taxon>Bacteria</taxon>
        <taxon>Bacillati</taxon>
        <taxon>Bacillota</taxon>
        <taxon>Bacilli</taxon>
        <taxon>Bacillales</taxon>
        <taxon>Paenibacillaceae</taxon>
        <taxon>Paenibacillus</taxon>
    </lineage>
</organism>
<dbReference type="PANTHER" id="PTHR42929">
    <property type="entry name" value="INNER MEMBRANE ABC TRANSPORTER PERMEASE PROTEIN YDCU-RELATED-RELATED"/>
    <property type="match status" value="1"/>
</dbReference>
<evidence type="ECO:0000256" key="4">
    <source>
        <dbReference type="ARBA" id="ARBA00022475"/>
    </source>
</evidence>
<dbReference type="RefSeq" id="WP_209977201.1">
    <property type="nucleotide sequence ID" value="NZ_JAGGLB010000033.1"/>
</dbReference>